<dbReference type="PANTHER" id="PTHR28097">
    <property type="entry name" value="PHEROMONE A FACTOR RECEPTOR"/>
    <property type="match status" value="1"/>
</dbReference>
<reference evidence="12" key="1">
    <citation type="submission" date="2022-01" db="EMBL/GenBank/DDBJ databases">
        <title>Comparative genomics reveals a dynamic genome evolution in the ectomycorrhizal milk-cap (Lactarius) mushrooms.</title>
        <authorList>
            <consortium name="DOE Joint Genome Institute"/>
            <person name="Lebreton A."/>
            <person name="Tang N."/>
            <person name="Kuo A."/>
            <person name="LaButti K."/>
            <person name="Drula E."/>
            <person name="Barry K."/>
            <person name="Clum A."/>
            <person name="Lipzen A."/>
            <person name="Mousain D."/>
            <person name="Ng V."/>
            <person name="Wang R."/>
            <person name="Wang X."/>
            <person name="Dai Y."/>
            <person name="Henrissat B."/>
            <person name="Grigoriev I.V."/>
            <person name="Guerin-Laguette A."/>
            <person name="Yu F."/>
            <person name="Martin F.M."/>
        </authorList>
    </citation>
    <scope>NUCLEOTIDE SEQUENCE</scope>
    <source>
        <strain evidence="12">QP</strain>
    </source>
</reference>
<accession>A0AAD4LFH5</accession>
<feature type="transmembrane region" description="Helical" evidence="11">
    <location>
        <begin position="271"/>
        <end position="290"/>
    </location>
</feature>
<evidence type="ECO:0000256" key="2">
    <source>
        <dbReference type="ARBA" id="ARBA00011085"/>
    </source>
</evidence>
<feature type="transmembrane region" description="Helical" evidence="11">
    <location>
        <begin position="204"/>
        <end position="228"/>
    </location>
</feature>
<dbReference type="CDD" id="cd14966">
    <property type="entry name" value="7tmD_STE3"/>
    <property type="match status" value="1"/>
</dbReference>
<comment type="similarity">
    <text evidence="2">Belongs to the G-protein coupled receptor 4 family.</text>
</comment>
<feature type="region of interest" description="Disordered" evidence="10">
    <location>
        <begin position="419"/>
        <end position="455"/>
    </location>
</feature>
<evidence type="ECO:0000256" key="1">
    <source>
        <dbReference type="ARBA" id="ARBA00004141"/>
    </source>
</evidence>
<feature type="transmembrane region" description="Helical" evidence="11">
    <location>
        <begin position="69"/>
        <end position="89"/>
    </location>
</feature>
<keyword evidence="5 11" id="KW-1133">Transmembrane helix</keyword>
<feature type="compositionally biased region" description="Polar residues" evidence="10">
    <location>
        <begin position="446"/>
        <end position="455"/>
    </location>
</feature>
<keyword evidence="8" id="KW-0675">Receptor</keyword>
<keyword evidence="13" id="KW-1185">Reference proteome</keyword>
<evidence type="ECO:0000256" key="3">
    <source>
        <dbReference type="ARBA" id="ARBA00022507"/>
    </source>
</evidence>
<evidence type="ECO:0000256" key="8">
    <source>
        <dbReference type="ARBA" id="ARBA00023170"/>
    </source>
</evidence>
<sequence length="455" mass="51018">MAYPNQIYSAFSFIGFLLCAIPLYWLLEAWNVGTCLYIAWAGLGCLNFFINSVIWNSSVANVAPVWCDISTRFIVGLQVGLPAALLVINRRLFKIVSSTAVFKTTAEKRRALFVDLAIGLGIPLIQMPLQLVVEGHRFDIFEEIGCFQNTYNVPLAFSLVHTWPVVISIISTIYCALTIRLFWKSSQRIKETQGSNVNLNYTRYMRLIALSSTQLLFTLPFSLFNLYINAHVIPVQRWISWEDTHFNYSHVTQFPSSQWRADLLHSMGIEATRWTVIPCAFLFFAFFGFAEEARKHYRLAYSSIRSRLRLGNVSTKSANTFPHSSNTRFASGIRKGMAALFSFKESFLPLGSRRGPETTMEYKTSPPVSVYRLTSDDSVFEGVDAQLKAFGVVPENPAHPTPTLTTVITFPTAPHLPVPPPPAVGAADLSIPPNRLDSPLPHRPVSSYSDPSEKT</sequence>
<evidence type="ECO:0000256" key="9">
    <source>
        <dbReference type="ARBA" id="ARBA00023224"/>
    </source>
</evidence>
<dbReference type="PRINTS" id="PR00899">
    <property type="entry name" value="GPCRSTE3"/>
</dbReference>
<evidence type="ECO:0000256" key="4">
    <source>
        <dbReference type="ARBA" id="ARBA00022692"/>
    </source>
</evidence>
<dbReference type="GO" id="GO:0000750">
    <property type="term" value="P:pheromone-dependent signal transduction involved in conjugation with cellular fusion"/>
    <property type="evidence" value="ECO:0007669"/>
    <property type="project" value="TreeGrafter"/>
</dbReference>
<keyword evidence="6" id="KW-0297">G-protein coupled receptor</keyword>
<evidence type="ECO:0000256" key="7">
    <source>
        <dbReference type="ARBA" id="ARBA00023136"/>
    </source>
</evidence>
<dbReference type="Pfam" id="PF02076">
    <property type="entry name" value="STE3"/>
    <property type="match status" value="1"/>
</dbReference>
<dbReference type="Proteomes" id="UP001201163">
    <property type="component" value="Unassembled WGS sequence"/>
</dbReference>
<evidence type="ECO:0000256" key="11">
    <source>
        <dbReference type="SAM" id="Phobius"/>
    </source>
</evidence>
<feature type="transmembrane region" description="Helical" evidence="11">
    <location>
        <begin position="163"/>
        <end position="183"/>
    </location>
</feature>
<dbReference type="AlphaFoldDB" id="A0AAD4LFH5"/>
<dbReference type="GO" id="GO:0004934">
    <property type="term" value="F:mating-type alpha-factor pheromone receptor activity"/>
    <property type="evidence" value="ECO:0007669"/>
    <property type="project" value="InterPro"/>
</dbReference>
<protein>
    <submittedName>
        <fullName evidence="12">STE3-domain-containing protein</fullName>
    </submittedName>
</protein>
<evidence type="ECO:0000313" key="13">
    <source>
        <dbReference type="Proteomes" id="UP001201163"/>
    </source>
</evidence>
<keyword evidence="7 11" id="KW-0472">Membrane</keyword>
<dbReference type="InterPro" id="IPR001499">
    <property type="entry name" value="GPCR_STE3"/>
</dbReference>
<keyword evidence="9" id="KW-0807">Transducer</keyword>
<dbReference type="InterPro" id="IPR000481">
    <property type="entry name" value="GPCR_Pheromne_B_alpha_rcpt"/>
</dbReference>
<gene>
    <name evidence="12" type="ORF">EDB92DRAFT_1801782</name>
</gene>
<feature type="transmembrane region" description="Helical" evidence="11">
    <location>
        <begin position="6"/>
        <end position="27"/>
    </location>
</feature>
<proteinExistence type="inferred from homology"/>
<organism evidence="12 13">
    <name type="scientific">Lactarius akahatsu</name>
    <dbReference type="NCBI Taxonomy" id="416441"/>
    <lineage>
        <taxon>Eukaryota</taxon>
        <taxon>Fungi</taxon>
        <taxon>Dikarya</taxon>
        <taxon>Basidiomycota</taxon>
        <taxon>Agaricomycotina</taxon>
        <taxon>Agaricomycetes</taxon>
        <taxon>Russulales</taxon>
        <taxon>Russulaceae</taxon>
        <taxon>Lactarius</taxon>
    </lineage>
</organism>
<evidence type="ECO:0000313" key="12">
    <source>
        <dbReference type="EMBL" id="KAH8986581.1"/>
    </source>
</evidence>
<keyword evidence="4 11" id="KW-0812">Transmembrane</keyword>
<dbReference type="PRINTS" id="PR00901">
    <property type="entry name" value="PHEROMONEBAR"/>
</dbReference>
<comment type="caution">
    <text evidence="12">The sequence shown here is derived from an EMBL/GenBank/DDBJ whole genome shotgun (WGS) entry which is preliminary data.</text>
</comment>
<comment type="subcellular location">
    <subcellularLocation>
        <location evidence="1">Membrane</location>
        <topology evidence="1">Multi-pass membrane protein</topology>
    </subcellularLocation>
</comment>
<dbReference type="EMBL" id="JAKELL010000053">
    <property type="protein sequence ID" value="KAH8986581.1"/>
    <property type="molecule type" value="Genomic_DNA"/>
</dbReference>
<feature type="transmembrane region" description="Helical" evidence="11">
    <location>
        <begin position="110"/>
        <end position="129"/>
    </location>
</feature>
<evidence type="ECO:0000256" key="5">
    <source>
        <dbReference type="ARBA" id="ARBA00022989"/>
    </source>
</evidence>
<dbReference type="PANTHER" id="PTHR28097:SF1">
    <property type="entry name" value="PHEROMONE A FACTOR RECEPTOR"/>
    <property type="match status" value="1"/>
</dbReference>
<dbReference type="GO" id="GO:0005886">
    <property type="term" value="C:plasma membrane"/>
    <property type="evidence" value="ECO:0007669"/>
    <property type="project" value="TreeGrafter"/>
</dbReference>
<evidence type="ECO:0000256" key="10">
    <source>
        <dbReference type="SAM" id="MobiDB-lite"/>
    </source>
</evidence>
<keyword evidence="3" id="KW-0589">Pheromone response</keyword>
<evidence type="ECO:0000256" key="6">
    <source>
        <dbReference type="ARBA" id="ARBA00023040"/>
    </source>
</evidence>
<name>A0AAD4LFH5_9AGAM</name>
<feature type="transmembrane region" description="Helical" evidence="11">
    <location>
        <begin position="34"/>
        <end position="57"/>
    </location>
</feature>